<proteinExistence type="inferred from homology"/>
<feature type="compositionally biased region" description="Basic and acidic residues" evidence="4">
    <location>
        <begin position="132"/>
        <end position="143"/>
    </location>
</feature>
<dbReference type="PANTHER" id="PTHR16166">
    <property type="entry name" value="VACUOLAR PROTEIN SORTING-ASSOCIATED PROTEIN VPS13"/>
    <property type="match status" value="1"/>
</dbReference>
<evidence type="ECO:0000259" key="6">
    <source>
        <dbReference type="Pfam" id="PF25036"/>
    </source>
</evidence>
<sequence>MFERYIEGLVVDYFSEWLDGFDKEGMRVALFGGKICFANLKFKREALDALRLPFVLKEGRLGNLFIKVPWKRLSKESVHVVLEDLYVVLGPCHEGANAATQSERLRWAKQHELRMRELLCASKSDAATPTSPREKTTETEAKTKQSSSWKYKDKIMNTVLENLSFELKRIHVRYEDTSMEVSSHPLSFGISIDELKVATTNANGHVAFLDRSSSHTPFVHKLVDLKSCYIYWDLAKATGGTQMTYLVEPFSTTAKITENHDASSYNFIPRYRVRVAASDLVVAVAPSQCKDITNVLHFFSAHETYLKRSECRKQRPSVSVRGNPRVWWQYAISATRRLLLPTTSLPPSWRQYVYLVKMRAAYIPLYTRSLSLAPWKPPLEPADVALLQAMEDDPRLTAETLVFFRLCAKEEVAMETTRRKHIKDKTKAAAKWSLLKKSPAPSPTNGAPTPKFSLFSPRKAEPIVPPSPTSAGPPTPTSALQVTLEPIERQLVYEHVGSWFFEDDALPVAPSPPTTAKTTKSPGILLGLDFSMDRVQVAVAKESLNDAKQVIRKEFVRFDMSAIAFSVQHHLHVGHGRQECNVEFSVGHMELLDATVPADSPFAVIFGPLPHLRSKAPLIQLKYDAQPSLSSITLAVDPARLLYHKKAMDKIAKYITPDLDKKPASSKSTAFNDASSSSDDDEAILPLHVVVHASQVQVAVAAFTSSLEAVDVLLVPVSQLQLLADDATLAHNCRLLKRFPCTVQGTCKETTTTTTRIWNYNVVLGPLLANVLESQVRSLVHLGMYLAPPAHSTTKVRGLPTPLVVHVETPAMQLRVVGNEVLRSGLQLDAINVRADATREANGALTLLGQVEQLLCKEAVATTTHRSYSFDKRVTTTLLAMQDAATWTCVVAPGASPILTLELPHCDVYWNYHVLKEALLCFIVPWPLSPVIISDVLLARVILRASGVCWHLNPADDLVFDVVCGKLDTRTAVYLNGDVFCDIASNDVHLSGTKEEKVPLLSVPGEATFRYETSGAGALSGRDNAASYVKAALGHVHMTYHHAYVVALGQYTLGRVAELFTWLYLAREGLGKTAMAPALLRCKVDAAIETIEMQLPPSTGAVADWVVRVESMQVTSSRYLTTDYEQYTVAFDLGLPPHLHAKGAQIVLVSAKHDTILDVLAPEVTLDIGQDQVAYALAVVQDNLLATALPMEAMATLAAETEATDDTVVLRTRIVVPALTVTLVQQHKPLVSLKLATTRLELEQFTNRAITLQAAVGDLSVTDTVKALELHLFARTETSALIVSVELSPNDGNKTVVLSLDTLHVVPHVATLVSVVAFLKQLPRPPPRTSTTTTTGSLDVTLKLLEYNVQLSASPGRILSVLGSLEAHIAQSKKRPVVNVKGSETLLLLSEAWPLAAAMPRLSDTLHLLVHGVGRALCAGFGFEVDMALSESVQQISAYLLDVHGVLSGDDMALLYFTARSYARQVSRASSGAPSASDWFLTLVFNCASLTLISPQGDTFAPMLKLYLYNLLLKEAYKSSTNASVASDLSVQFSDEPERQLSEKEGMSLWCFNASLGAWEPCLEPWSFRASLATTVEDDTTIQRASFHGSKAQSCRLNVSLSTLSNLCCVLRHLLGASPPIKVHNDVACGVYVCNDSDERISYWAANADCRRPLSVPPHKTVPLQLAKETFFPSDQTISLCFGDEWQPLNDVRLHAAGAYVYHLSPKEKCVKKAALPVLLDVACVNGLRTLTMSSIARVYNDGDVIVRVGVVLTEDEDGSSRIVEACEIAPHTFQALPLTLCKGLGDTQLVFRPLLPGYSWSAPVLIDAEAIETIATCPLTSVSKKGCKCLATFSATVTSASATVDVCTHGDFHLRVVSALLAPRNRHALSQFVAIHVLAPMTIENRCPMPIQMLMFTTKKVPPLDAPARPPQLDEEIEPVQIHLVFSKSIAPREVIHVYAASLLYKTYASMALADPRWSPLKPLHVPEKDKTIWAVDDASGRQHYLQWALLESPFKQRQAVVFPSYILYDQTALSLVYDVDAARLQSKKSFISFGSNSKGSNLSSSDSLETDVIHASLQALAKDAVLDEAAGRLPQVLRTSSSLVRLDAISDSVQNCHRLFSDLTREWHDIGALSRDADHRTTIITFVPRYMVLNKTPYALLLCPSTLLKERDLTRLPTLDASSTPPPNLVGSRQYEPKRDSFSTFHWSTMSDPTDPCVRVRPADVLACVALASGWKWSGKFSLHDVGETALNAVNRVTGEIHIVRVQIRVYRGTQIYVVFSHESSAPLYRIVNLSDDVVHFHQHVLTEANLTAKPTMRRLLPTDDLCFGWDEPYFVDERTLALSFPNAVSCQVHVDRIADDVQHVELNGAKVFLQVVLDGLTKVLYIQAHAPSPRDELLRNKKPPLLRHARYIVDCVLPHTVLSLIDGAPAELLVLTVSNVMVIGGLTPDDNEVELTIERVQIDNQTPNAMFPVVFAPSSPPSPATDDEGKTEPAPFVHLSLIRLFYSADIEFFKYFSALMQPATLQLDASILLSIAQLVGDGVNVVQSYFPHWFVTDHTLAFVEKLHAKSEPRVYFETLQLHPLKLCVTFTQSTLSRQAKETVMAVVPLMFRVLQTNLANIDNASLHLNALHISYSFSSISLLVSSVRQHYTTQCLRQVYSLLGSAEILGNPLGLVSNLGSGVKDFFYEPAAGMVQGPGQFMKGLSRGTESLVKNSVYGTFNAASKLTGSISTGLVNLSMDKSYIQARTNRKASQGPTNVGAGFLLGTKQLGQGIFAGVSGVITQPVMGAFHNGLTGFVEGVGKGIIGAAVKPTAGILDLAAQTTAGITYSAATHDKKPKLQRVRLPRMMATSDKRLTIYSDETAMIAMLLAKLPKDALSIDEQHELHVMLPGSRVVLATSHQLMALDATSVLKPRVLWAYPVRHVLSSVSTDTGVSISIQAESVIVVKVALEPQDDRERDRVEDLVCKVVSQNTNHRTTGSFRS</sequence>
<dbReference type="PANTHER" id="PTHR16166:SF93">
    <property type="entry name" value="INTERMEMBRANE LIPID TRANSFER PROTEIN VPS13"/>
    <property type="match status" value="1"/>
</dbReference>
<dbReference type="InterPro" id="IPR009543">
    <property type="entry name" value="VPS13_VAB"/>
</dbReference>
<dbReference type="GO" id="GO:0045053">
    <property type="term" value="P:protein retention in Golgi apparatus"/>
    <property type="evidence" value="ECO:0007669"/>
    <property type="project" value="TreeGrafter"/>
</dbReference>
<evidence type="ECO:0000259" key="7">
    <source>
        <dbReference type="Pfam" id="PF25037"/>
    </source>
</evidence>
<gene>
    <name evidence="8" type="ORF">SPRG_08214</name>
</gene>
<evidence type="ECO:0008006" key="10">
    <source>
        <dbReference type="Google" id="ProtNLM"/>
    </source>
</evidence>
<evidence type="ECO:0000256" key="2">
    <source>
        <dbReference type="ARBA" id="ARBA00022448"/>
    </source>
</evidence>
<evidence type="ECO:0000313" key="9">
    <source>
        <dbReference type="Proteomes" id="UP000030745"/>
    </source>
</evidence>
<dbReference type="InterPro" id="IPR056748">
    <property type="entry name" value="VPS13-like_C"/>
</dbReference>
<reference evidence="8 9" key="1">
    <citation type="journal article" date="2013" name="PLoS Genet.">
        <title>Distinctive expansion of potential virulence genes in the genome of the oomycete fish pathogen Saprolegnia parasitica.</title>
        <authorList>
            <person name="Jiang R.H."/>
            <person name="de Bruijn I."/>
            <person name="Haas B.J."/>
            <person name="Belmonte R."/>
            <person name="Lobach L."/>
            <person name="Christie J."/>
            <person name="van den Ackerveken G."/>
            <person name="Bottin A."/>
            <person name="Bulone V."/>
            <person name="Diaz-Moreno S.M."/>
            <person name="Dumas B."/>
            <person name="Fan L."/>
            <person name="Gaulin E."/>
            <person name="Govers F."/>
            <person name="Grenville-Briggs L.J."/>
            <person name="Horner N.R."/>
            <person name="Levin J.Z."/>
            <person name="Mammella M."/>
            <person name="Meijer H.J."/>
            <person name="Morris P."/>
            <person name="Nusbaum C."/>
            <person name="Oome S."/>
            <person name="Phillips A.J."/>
            <person name="van Rooyen D."/>
            <person name="Rzeszutek E."/>
            <person name="Saraiva M."/>
            <person name="Secombes C.J."/>
            <person name="Seidl M.F."/>
            <person name="Snel B."/>
            <person name="Stassen J.H."/>
            <person name="Sykes S."/>
            <person name="Tripathy S."/>
            <person name="van den Berg H."/>
            <person name="Vega-Arreguin J.C."/>
            <person name="Wawra S."/>
            <person name="Young S.K."/>
            <person name="Zeng Q."/>
            <person name="Dieguez-Uribeondo J."/>
            <person name="Russ C."/>
            <person name="Tyler B.M."/>
            <person name="van West P."/>
        </authorList>
    </citation>
    <scope>NUCLEOTIDE SEQUENCE [LARGE SCALE GENOMIC DNA]</scope>
    <source>
        <strain evidence="8 9">CBS 223.65</strain>
    </source>
</reference>
<keyword evidence="9" id="KW-1185">Reference proteome</keyword>
<accession>A0A067CIN9</accession>
<dbReference type="Pfam" id="PF25037">
    <property type="entry name" value="VPS13_C"/>
    <property type="match status" value="1"/>
</dbReference>
<feature type="domain" description="Chorein N-terminal" evidence="5">
    <location>
        <begin position="1"/>
        <end position="234"/>
    </location>
</feature>
<feature type="domain" description="Vacuolar protein sorting-associated protein 13 VPS13 adaptor binding" evidence="6">
    <location>
        <begin position="1683"/>
        <end position="2315"/>
    </location>
</feature>
<protein>
    <recommendedName>
        <fullName evidence="10">C2 domain-containing protein</fullName>
    </recommendedName>
</protein>
<dbReference type="GO" id="GO:0006869">
    <property type="term" value="P:lipid transport"/>
    <property type="evidence" value="ECO:0007669"/>
    <property type="project" value="UniProtKB-KW"/>
</dbReference>
<dbReference type="Pfam" id="PF25036">
    <property type="entry name" value="VPS13_VAB"/>
    <property type="match status" value="1"/>
</dbReference>
<dbReference type="KEGG" id="spar:SPRG_08214"/>
<feature type="region of interest" description="Disordered" evidence="4">
    <location>
        <begin position="436"/>
        <end position="477"/>
    </location>
</feature>
<feature type="region of interest" description="Disordered" evidence="4">
    <location>
        <begin position="124"/>
        <end position="144"/>
    </location>
</feature>
<name>A0A067CIN9_SAPPC</name>
<evidence type="ECO:0000259" key="5">
    <source>
        <dbReference type="Pfam" id="PF12624"/>
    </source>
</evidence>
<comment type="similarity">
    <text evidence="1">Belongs to the VPS13 family.</text>
</comment>
<dbReference type="GeneID" id="24130446"/>
<feature type="non-terminal residue" evidence="8">
    <location>
        <position position="1"/>
    </location>
</feature>
<evidence type="ECO:0000313" key="8">
    <source>
        <dbReference type="EMBL" id="KDO26411.1"/>
    </source>
</evidence>
<keyword evidence="3" id="KW-0445">Lipid transport</keyword>
<dbReference type="InterPro" id="IPR026854">
    <property type="entry name" value="VPS13_N"/>
</dbReference>
<dbReference type="GO" id="GO:0006623">
    <property type="term" value="P:protein targeting to vacuole"/>
    <property type="evidence" value="ECO:0007669"/>
    <property type="project" value="TreeGrafter"/>
</dbReference>
<dbReference type="EMBL" id="KK583224">
    <property type="protein sequence ID" value="KDO26411.1"/>
    <property type="molecule type" value="Genomic_DNA"/>
</dbReference>
<dbReference type="Pfam" id="PF12624">
    <property type="entry name" value="VPS13_N"/>
    <property type="match status" value="1"/>
</dbReference>
<dbReference type="VEuPathDB" id="FungiDB:SPRG_08214"/>
<keyword evidence="2" id="KW-0813">Transport</keyword>
<evidence type="ECO:0000256" key="3">
    <source>
        <dbReference type="ARBA" id="ARBA00023055"/>
    </source>
</evidence>
<feature type="compositionally biased region" description="Pro residues" evidence="4">
    <location>
        <begin position="463"/>
        <end position="476"/>
    </location>
</feature>
<dbReference type="RefSeq" id="XP_012202848.1">
    <property type="nucleotide sequence ID" value="XM_012347458.1"/>
</dbReference>
<dbReference type="Proteomes" id="UP000030745">
    <property type="component" value="Unassembled WGS sequence"/>
</dbReference>
<organism evidence="8 9">
    <name type="scientific">Saprolegnia parasitica (strain CBS 223.65)</name>
    <dbReference type="NCBI Taxonomy" id="695850"/>
    <lineage>
        <taxon>Eukaryota</taxon>
        <taxon>Sar</taxon>
        <taxon>Stramenopiles</taxon>
        <taxon>Oomycota</taxon>
        <taxon>Saprolegniomycetes</taxon>
        <taxon>Saprolegniales</taxon>
        <taxon>Saprolegniaceae</taxon>
        <taxon>Saprolegnia</taxon>
    </lineage>
</organism>
<dbReference type="OMA" id="CNDSDER"/>
<feature type="domain" description="Intermembrane lipid transfer protein VPS13-like C-terminal" evidence="7">
    <location>
        <begin position="2827"/>
        <end position="2926"/>
    </location>
</feature>
<evidence type="ECO:0000256" key="4">
    <source>
        <dbReference type="SAM" id="MobiDB-lite"/>
    </source>
</evidence>
<dbReference type="InterPro" id="IPR026847">
    <property type="entry name" value="VPS13"/>
</dbReference>
<evidence type="ECO:0000256" key="1">
    <source>
        <dbReference type="ARBA" id="ARBA00006545"/>
    </source>
</evidence>
<dbReference type="OrthoDB" id="428159at2759"/>